<evidence type="ECO:0000256" key="5">
    <source>
        <dbReference type="ARBA" id="ARBA00022989"/>
    </source>
</evidence>
<dbReference type="OrthoDB" id="9791874at2"/>
<proteinExistence type="inferred from homology"/>
<evidence type="ECO:0000256" key="6">
    <source>
        <dbReference type="ARBA" id="ARBA00023136"/>
    </source>
</evidence>
<evidence type="ECO:0000256" key="3">
    <source>
        <dbReference type="ARBA" id="ARBA00022475"/>
    </source>
</evidence>
<evidence type="ECO:0000259" key="8">
    <source>
        <dbReference type="Pfam" id="PF03458"/>
    </source>
</evidence>
<evidence type="ECO:0000313" key="10">
    <source>
        <dbReference type="Proteomes" id="UP000321820"/>
    </source>
</evidence>
<keyword evidence="5 7" id="KW-1133">Transmembrane helix</keyword>
<feature type="transmembrane region" description="Helical" evidence="7">
    <location>
        <begin position="78"/>
        <end position="98"/>
    </location>
</feature>
<dbReference type="PANTHER" id="PTHR30506">
    <property type="entry name" value="INNER MEMBRANE PROTEIN"/>
    <property type="match status" value="1"/>
</dbReference>
<evidence type="ECO:0000256" key="1">
    <source>
        <dbReference type="ARBA" id="ARBA00004651"/>
    </source>
</evidence>
<protein>
    <recommendedName>
        <fullName evidence="8">Glycine transporter domain-containing protein</fullName>
    </recommendedName>
</protein>
<comment type="subcellular location">
    <subcellularLocation>
        <location evidence="1">Cell membrane</location>
        <topology evidence="1">Multi-pass membrane protein</topology>
    </subcellularLocation>
</comment>
<keyword evidence="3" id="KW-1003">Cell membrane</keyword>
<feature type="transmembrane region" description="Helical" evidence="7">
    <location>
        <begin position="12"/>
        <end position="33"/>
    </location>
</feature>
<keyword evidence="6 7" id="KW-0472">Membrane</keyword>
<dbReference type="Proteomes" id="UP000321820">
    <property type="component" value="Chromosome"/>
</dbReference>
<evidence type="ECO:0000256" key="7">
    <source>
        <dbReference type="SAM" id="Phobius"/>
    </source>
</evidence>
<dbReference type="Pfam" id="PF03458">
    <property type="entry name" value="Gly_transporter"/>
    <property type="match status" value="2"/>
</dbReference>
<evidence type="ECO:0000256" key="4">
    <source>
        <dbReference type="ARBA" id="ARBA00022692"/>
    </source>
</evidence>
<dbReference type="RefSeq" id="WP_147647018.1">
    <property type="nucleotide sequence ID" value="NZ_CP042806.1"/>
</dbReference>
<feature type="domain" description="Glycine transporter" evidence="8">
    <location>
        <begin position="18"/>
        <end position="94"/>
    </location>
</feature>
<dbReference type="InterPro" id="IPR005115">
    <property type="entry name" value="Gly_transporter"/>
</dbReference>
<feature type="transmembrane region" description="Helical" evidence="7">
    <location>
        <begin position="45"/>
        <end position="66"/>
    </location>
</feature>
<dbReference type="PANTHER" id="PTHR30506:SF3">
    <property type="entry name" value="UPF0126 INNER MEMBRANE PROTEIN YADS-RELATED"/>
    <property type="match status" value="1"/>
</dbReference>
<dbReference type="GO" id="GO:0005886">
    <property type="term" value="C:plasma membrane"/>
    <property type="evidence" value="ECO:0007669"/>
    <property type="project" value="UniProtKB-SubCell"/>
</dbReference>
<keyword evidence="4 7" id="KW-0812">Transmembrane</keyword>
<feature type="transmembrane region" description="Helical" evidence="7">
    <location>
        <begin position="105"/>
        <end position="125"/>
    </location>
</feature>
<dbReference type="EMBL" id="CP042806">
    <property type="protein sequence ID" value="QEE27828.1"/>
    <property type="molecule type" value="Genomic_DNA"/>
</dbReference>
<keyword evidence="10" id="KW-1185">Reference proteome</keyword>
<comment type="similarity">
    <text evidence="2">Belongs to the UPF0126 family.</text>
</comment>
<accession>A0A5B9E718</accession>
<name>A0A5B9E718_9BACT</name>
<feature type="domain" description="Glycine transporter" evidence="8">
    <location>
        <begin position="108"/>
        <end position="181"/>
    </location>
</feature>
<feature type="transmembrane region" description="Helical" evidence="7">
    <location>
        <begin position="131"/>
        <end position="153"/>
    </location>
</feature>
<evidence type="ECO:0000256" key="2">
    <source>
        <dbReference type="ARBA" id="ARBA00008193"/>
    </source>
</evidence>
<gene>
    <name evidence="9" type="ORF">FTW19_07350</name>
</gene>
<dbReference type="KEGG" id="talb:FTW19_07350"/>
<organism evidence="9 10">
    <name type="scientific">Terriglobus albidus</name>
    <dbReference type="NCBI Taxonomy" id="1592106"/>
    <lineage>
        <taxon>Bacteria</taxon>
        <taxon>Pseudomonadati</taxon>
        <taxon>Acidobacteriota</taxon>
        <taxon>Terriglobia</taxon>
        <taxon>Terriglobales</taxon>
        <taxon>Acidobacteriaceae</taxon>
        <taxon>Terriglobus</taxon>
    </lineage>
</organism>
<sequence length="222" mass="23241">MLPALPHAPIRSSTISTVIEYLALGVGAFAGALAVRRDQRYHYDWIGVLGLGMISGVGGGVTRDIILQQGVPLSFDHPSYLTCALGGASLALFFGSVVGARVQRFIFFIDALSLGLFAVAGATRAQDAGLAFLPCLLLGITTAVGGGALRDVFSGRTPAVFERGEPYALAATAAAATYLTAERLGLSPETSSTLGSAMGFLLRLLSNFFAWRTPSMRLNRKG</sequence>
<evidence type="ECO:0000313" key="9">
    <source>
        <dbReference type="EMBL" id="QEE27828.1"/>
    </source>
</evidence>
<dbReference type="AlphaFoldDB" id="A0A5B9E718"/>
<reference evidence="9 10" key="1">
    <citation type="submission" date="2019-08" db="EMBL/GenBank/DDBJ databases">
        <title>Complete genome sequence of Terriglobus albidus strain ORNL.</title>
        <authorList>
            <person name="Podar M."/>
        </authorList>
    </citation>
    <scope>NUCLEOTIDE SEQUENCE [LARGE SCALE GENOMIC DNA]</scope>
    <source>
        <strain evidence="9 10">ORNL</strain>
    </source>
</reference>